<dbReference type="Gene3D" id="2.60.450.10">
    <property type="entry name" value="Lipopolysaccharide (LPS) transport protein A like domain"/>
    <property type="match status" value="1"/>
</dbReference>
<dbReference type="Proteomes" id="UP000585050">
    <property type="component" value="Unassembled WGS sequence"/>
</dbReference>
<dbReference type="AlphaFoldDB" id="A0A7X8SG99"/>
<keyword evidence="2" id="KW-1185">Reference proteome</keyword>
<evidence type="ECO:0008006" key="3">
    <source>
        <dbReference type="Google" id="ProtNLM"/>
    </source>
</evidence>
<organism evidence="1 2">
    <name type="scientific">Flammeovirga agarivorans</name>
    <dbReference type="NCBI Taxonomy" id="2726742"/>
    <lineage>
        <taxon>Bacteria</taxon>
        <taxon>Pseudomonadati</taxon>
        <taxon>Bacteroidota</taxon>
        <taxon>Cytophagia</taxon>
        <taxon>Cytophagales</taxon>
        <taxon>Flammeovirgaceae</taxon>
        <taxon>Flammeovirga</taxon>
    </lineage>
</organism>
<name>A0A7X8SG99_9BACT</name>
<proteinExistence type="predicted"/>
<sequence>MRIAAYIFLLSFFLSSCNRQFYDRERSLDYSADNAFINQKKHTLCLRGNAYFNDPEIEIKADSLDIHHRTGVVVVYATEDGPSEIYVKGSIKVLGQYSMPGSKDNFYRNFDYLPQVKRIRFHKSKMQLKAKADQ</sequence>
<accession>A0A7X8SG99</accession>
<reference evidence="1 2" key="1">
    <citation type="submission" date="2020-04" db="EMBL/GenBank/DDBJ databases">
        <title>Flammeovirga sp. SR4, a novel species isolated from seawater.</title>
        <authorList>
            <person name="Wang X."/>
        </authorList>
    </citation>
    <scope>NUCLEOTIDE SEQUENCE [LARGE SCALE GENOMIC DNA]</scope>
    <source>
        <strain evidence="1 2">SR4</strain>
    </source>
</reference>
<dbReference type="RefSeq" id="WP_168880282.1">
    <property type="nucleotide sequence ID" value="NZ_JABAIL010000001.1"/>
</dbReference>
<evidence type="ECO:0000313" key="1">
    <source>
        <dbReference type="EMBL" id="NLR89587.1"/>
    </source>
</evidence>
<dbReference type="PROSITE" id="PS51257">
    <property type="entry name" value="PROKAR_LIPOPROTEIN"/>
    <property type="match status" value="1"/>
</dbReference>
<protein>
    <recommendedName>
        <fullName evidence="3">Lipoprotein</fullName>
    </recommendedName>
</protein>
<evidence type="ECO:0000313" key="2">
    <source>
        <dbReference type="Proteomes" id="UP000585050"/>
    </source>
</evidence>
<gene>
    <name evidence="1" type="ORF">HGP29_00110</name>
</gene>
<dbReference type="EMBL" id="JABAIL010000001">
    <property type="protein sequence ID" value="NLR89587.1"/>
    <property type="molecule type" value="Genomic_DNA"/>
</dbReference>
<comment type="caution">
    <text evidence="1">The sequence shown here is derived from an EMBL/GenBank/DDBJ whole genome shotgun (WGS) entry which is preliminary data.</text>
</comment>